<name>A0ACC3A5P9_9EURO</name>
<sequence length="218" mass="24276">MNPFLLAANTPEPDARLLPLLRTNPSLASEQDAHGYSLLHAAASYNHVDLLRTLTNEFNVDVNLRDEDNETCLFVVETVEAAKCLVEELHVNVGAQNDDGMTAREKFESEGEFPDVAAYLAQGVAVSSEIAGSDDLQNGHPPPLPPSVKLNLDTVTDQTEAEINAQEPDPEFRRRIEELASRENFHTEEGQRQLRELITDAVRDVSHDEHESQRRRVG</sequence>
<reference evidence="1" key="1">
    <citation type="submission" date="2022-10" db="EMBL/GenBank/DDBJ databases">
        <title>Culturing micro-colonial fungi from biological soil crusts in the Mojave desert and describing Neophaeococcomyces mojavensis, and introducing the new genera and species Taxawa tesnikishii.</title>
        <authorList>
            <person name="Kurbessoian T."/>
            <person name="Stajich J.E."/>
        </authorList>
    </citation>
    <scope>NUCLEOTIDE SEQUENCE</scope>
    <source>
        <strain evidence="1">JES_112</strain>
    </source>
</reference>
<proteinExistence type="predicted"/>
<evidence type="ECO:0000313" key="1">
    <source>
        <dbReference type="EMBL" id="KAJ9655759.1"/>
    </source>
</evidence>
<dbReference type="Proteomes" id="UP001172386">
    <property type="component" value="Unassembled WGS sequence"/>
</dbReference>
<keyword evidence="2" id="KW-1185">Reference proteome</keyword>
<organism evidence="1 2">
    <name type="scientific">Neophaeococcomyces mojaviensis</name>
    <dbReference type="NCBI Taxonomy" id="3383035"/>
    <lineage>
        <taxon>Eukaryota</taxon>
        <taxon>Fungi</taxon>
        <taxon>Dikarya</taxon>
        <taxon>Ascomycota</taxon>
        <taxon>Pezizomycotina</taxon>
        <taxon>Eurotiomycetes</taxon>
        <taxon>Chaetothyriomycetidae</taxon>
        <taxon>Chaetothyriales</taxon>
        <taxon>Chaetothyriales incertae sedis</taxon>
        <taxon>Neophaeococcomyces</taxon>
    </lineage>
</organism>
<dbReference type="EMBL" id="JAPDRQ010000090">
    <property type="protein sequence ID" value="KAJ9655759.1"/>
    <property type="molecule type" value="Genomic_DNA"/>
</dbReference>
<gene>
    <name evidence="1" type="ORF">H2198_005465</name>
</gene>
<evidence type="ECO:0000313" key="2">
    <source>
        <dbReference type="Proteomes" id="UP001172386"/>
    </source>
</evidence>
<accession>A0ACC3A5P9</accession>
<protein>
    <submittedName>
        <fullName evidence="1">Uncharacterized protein</fullName>
    </submittedName>
</protein>
<comment type="caution">
    <text evidence="1">The sequence shown here is derived from an EMBL/GenBank/DDBJ whole genome shotgun (WGS) entry which is preliminary data.</text>
</comment>